<accession>A0ABY7DQW3</accession>
<gene>
    <name evidence="2" type="ORF">MAR_023666</name>
</gene>
<protein>
    <submittedName>
        <fullName evidence="2">Uncharacterized protein</fullName>
    </submittedName>
</protein>
<feature type="region of interest" description="Disordered" evidence="1">
    <location>
        <begin position="1"/>
        <end position="22"/>
    </location>
</feature>
<dbReference type="EMBL" id="CP111014">
    <property type="protein sequence ID" value="WAQ99293.1"/>
    <property type="molecule type" value="Genomic_DNA"/>
</dbReference>
<evidence type="ECO:0000313" key="2">
    <source>
        <dbReference type="EMBL" id="WAQ99293.1"/>
    </source>
</evidence>
<keyword evidence="3" id="KW-1185">Reference proteome</keyword>
<sequence length="67" mass="6912">MGNIKEMEAGAEPATGGSDLSAAAFSEAENYGGLQPVTEAVPPVIMAGQTAQQQVCLLGSNLWERMS</sequence>
<organism evidence="2 3">
    <name type="scientific">Mya arenaria</name>
    <name type="common">Soft-shell clam</name>
    <dbReference type="NCBI Taxonomy" id="6604"/>
    <lineage>
        <taxon>Eukaryota</taxon>
        <taxon>Metazoa</taxon>
        <taxon>Spiralia</taxon>
        <taxon>Lophotrochozoa</taxon>
        <taxon>Mollusca</taxon>
        <taxon>Bivalvia</taxon>
        <taxon>Autobranchia</taxon>
        <taxon>Heteroconchia</taxon>
        <taxon>Euheterodonta</taxon>
        <taxon>Imparidentia</taxon>
        <taxon>Neoheterodontei</taxon>
        <taxon>Myida</taxon>
        <taxon>Myoidea</taxon>
        <taxon>Myidae</taxon>
        <taxon>Mya</taxon>
    </lineage>
</organism>
<dbReference type="Proteomes" id="UP001164746">
    <property type="component" value="Chromosome 3"/>
</dbReference>
<name>A0ABY7DQW3_MYAAR</name>
<evidence type="ECO:0000313" key="3">
    <source>
        <dbReference type="Proteomes" id="UP001164746"/>
    </source>
</evidence>
<evidence type="ECO:0000256" key="1">
    <source>
        <dbReference type="SAM" id="MobiDB-lite"/>
    </source>
</evidence>
<proteinExistence type="predicted"/>
<reference evidence="2" key="1">
    <citation type="submission" date="2022-11" db="EMBL/GenBank/DDBJ databases">
        <title>Centuries of genome instability and evolution in soft-shell clam transmissible cancer (bioRxiv).</title>
        <authorList>
            <person name="Hart S.F.M."/>
            <person name="Yonemitsu M.A."/>
            <person name="Giersch R.M."/>
            <person name="Beal B.F."/>
            <person name="Arriagada G."/>
            <person name="Davis B.W."/>
            <person name="Ostrander E.A."/>
            <person name="Goff S.P."/>
            <person name="Metzger M.J."/>
        </authorList>
    </citation>
    <scope>NUCLEOTIDE SEQUENCE</scope>
    <source>
        <strain evidence="2">MELC-2E11</strain>
        <tissue evidence="2">Siphon/mantle</tissue>
    </source>
</reference>